<dbReference type="EC" id="2.4.2.18" evidence="9"/>
<evidence type="ECO:0000256" key="3">
    <source>
        <dbReference type="ARBA" id="ARBA00022676"/>
    </source>
</evidence>
<evidence type="ECO:0000313" key="13">
    <source>
        <dbReference type="Proteomes" id="UP000831181"/>
    </source>
</evidence>
<dbReference type="FunFam" id="3.40.1030.10:FF:000002">
    <property type="entry name" value="Anthranilate phosphoribosyltransferase"/>
    <property type="match status" value="1"/>
</dbReference>
<evidence type="ECO:0000259" key="11">
    <source>
        <dbReference type="Pfam" id="PF02885"/>
    </source>
</evidence>
<dbReference type="InterPro" id="IPR005940">
    <property type="entry name" value="Anthranilate_Pribosyl_Tfrase"/>
</dbReference>
<keyword evidence="5 9" id="KW-0822">Tryptophan biosynthesis</keyword>
<dbReference type="Proteomes" id="UP000831181">
    <property type="component" value="Plasmid p1unnamed"/>
</dbReference>
<dbReference type="InterPro" id="IPR035902">
    <property type="entry name" value="Nuc_phospho_transferase"/>
</dbReference>
<keyword evidence="9" id="KW-0460">Magnesium</keyword>
<organism evidence="12 13">
    <name type="scientific">Nicoliella spurrieriana</name>
    <dbReference type="NCBI Taxonomy" id="2925830"/>
    <lineage>
        <taxon>Bacteria</taxon>
        <taxon>Bacillati</taxon>
        <taxon>Bacillota</taxon>
        <taxon>Bacilli</taxon>
        <taxon>Lactobacillales</taxon>
        <taxon>Lactobacillaceae</taxon>
        <taxon>Nicoliella</taxon>
    </lineage>
</organism>
<feature type="domain" description="Glycosyl transferase family 3 N-terminal" evidence="11">
    <location>
        <begin position="4"/>
        <end position="65"/>
    </location>
</feature>
<dbReference type="AlphaFoldDB" id="A0A976X4K5"/>
<evidence type="ECO:0000256" key="7">
    <source>
        <dbReference type="ARBA" id="ARBA00052328"/>
    </source>
</evidence>
<protein>
    <recommendedName>
        <fullName evidence="9">Anthranilate phosphoribosyltransferase</fullName>
        <ecNumber evidence="9">2.4.2.18</ecNumber>
    </recommendedName>
</protein>
<geneLocation type="plasmid" evidence="12 13">
    <name>p1unnamed</name>
</geneLocation>
<keyword evidence="3 9" id="KW-0328">Glycosyltransferase</keyword>
<keyword evidence="13" id="KW-1185">Reference proteome</keyword>
<dbReference type="KEGG" id="lbe:MOO44_01430"/>
<comment type="similarity">
    <text evidence="9">Belongs to the anthranilate phosphoribosyltransferase family.</text>
</comment>
<keyword evidence="9" id="KW-0479">Metal-binding</keyword>
<evidence type="ECO:0000256" key="2">
    <source>
        <dbReference type="ARBA" id="ARBA00022605"/>
    </source>
</evidence>
<proteinExistence type="inferred from homology"/>
<comment type="subunit">
    <text evidence="9">Homodimer.</text>
</comment>
<comment type="catalytic activity">
    <reaction evidence="7 9">
        <text>N-(5-phospho-beta-D-ribosyl)anthranilate + diphosphate = 5-phospho-alpha-D-ribose 1-diphosphate + anthranilate</text>
        <dbReference type="Rhea" id="RHEA:11768"/>
        <dbReference type="ChEBI" id="CHEBI:16567"/>
        <dbReference type="ChEBI" id="CHEBI:18277"/>
        <dbReference type="ChEBI" id="CHEBI:33019"/>
        <dbReference type="ChEBI" id="CHEBI:58017"/>
        <dbReference type="EC" id="2.4.2.18"/>
    </reaction>
</comment>
<dbReference type="InterPro" id="IPR000312">
    <property type="entry name" value="Glycosyl_Trfase_fam3"/>
</dbReference>
<evidence type="ECO:0000256" key="4">
    <source>
        <dbReference type="ARBA" id="ARBA00022679"/>
    </source>
</evidence>
<evidence type="ECO:0000259" key="10">
    <source>
        <dbReference type="Pfam" id="PF00591"/>
    </source>
</evidence>
<feature type="binding site" evidence="9">
    <location>
        <position position="79"/>
    </location>
    <ligand>
        <name>5-phospho-alpha-D-ribose 1-diphosphate</name>
        <dbReference type="ChEBI" id="CHEBI:58017"/>
    </ligand>
</feature>
<evidence type="ECO:0000256" key="5">
    <source>
        <dbReference type="ARBA" id="ARBA00022822"/>
    </source>
</evidence>
<dbReference type="PANTHER" id="PTHR43285:SF2">
    <property type="entry name" value="ANTHRANILATE PHOSPHORIBOSYLTRANSFERASE"/>
    <property type="match status" value="1"/>
</dbReference>
<feature type="binding site" evidence="9">
    <location>
        <position position="119"/>
    </location>
    <ligand>
        <name>5-phospho-alpha-D-ribose 1-diphosphate</name>
        <dbReference type="ChEBI" id="CHEBI:58017"/>
    </ligand>
</feature>
<feature type="binding site" evidence="9">
    <location>
        <begin position="89"/>
        <end position="92"/>
    </location>
    <ligand>
        <name>5-phospho-alpha-D-ribose 1-diphosphate</name>
        <dbReference type="ChEBI" id="CHEBI:58017"/>
    </ligand>
</feature>
<dbReference type="SUPFAM" id="SSF52418">
    <property type="entry name" value="Nucleoside phosphorylase/phosphoribosyltransferase catalytic domain"/>
    <property type="match status" value="1"/>
</dbReference>
<feature type="binding site" evidence="9">
    <location>
        <position position="87"/>
    </location>
    <ligand>
        <name>5-phospho-alpha-D-ribose 1-diphosphate</name>
        <dbReference type="ChEBI" id="CHEBI:58017"/>
    </ligand>
</feature>
<feature type="binding site" evidence="9">
    <location>
        <position position="225"/>
    </location>
    <ligand>
        <name>Mg(2+)</name>
        <dbReference type="ChEBI" id="CHEBI:18420"/>
        <label>2</label>
    </ligand>
</feature>
<feature type="binding site" evidence="9">
    <location>
        <position position="165"/>
    </location>
    <ligand>
        <name>anthranilate</name>
        <dbReference type="ChEBI" id="CHEBI:16567"/>
        <label>2</label>
    </ligand>
</feature>
<dbReference type="GO" id="GO:0004048">
    <property type="term" value="F:anthranilate phosphoribosyltransferase activity"/>
    <property type="evidence" value="ECO:0007669"/>
    <property type="project" value="UniProtKB-UniRule"/>
</dbReference>
<feature type="domain" description="Glycosyl transferase family 3" evidence="10">
    <location>
        <begin position="72"/>
        <end position="322"/>
    </location>
</feature>
<feature type="binding site" evidence="9">
    <location>
        <position position="79"/>
    </location>
    <ligand>
        <name>anthranilate</name>
        <dbReference type="ChEBI" id="CHEBI:16567"/>
        <label>1</label>
    </ligand>
</feature>
<feature type="binding site" evidence="9">
    <location>
        <position position="225"/>
    </location>
    <ligand>
        <name>Mg(2+)</name>
        <dbReference type="ChEBI" id="CHEBI:18420"/>
        <label>1</label>
    </ligand>
</feature>
<comment type="cofactor">
    <cofactor evidence="9">
        <name>Mg(2+)</name>
        <dbReference type="ChEBI" id="CHEBI:18420"/>
    </cofactor>
    <text evidence="9">Binds 2 magnesium ions per monomer.</text>
</comment>
<keyword evidence="12" id="KW-0614">Plasmid</keyword>
<sequence>MIDEAIEQLTMNQDLTYDEMIQVMDEIMDGKVSSIKIASLLTGLSVKNPTVEEIAGAAHSMREHAAEFEAEHDAIDIVGTGGDHSNSFNISTTTSLVLASMGIPVVKHGNRAASSKSGAADVLQALGFNIDLDAATSQKMLEDKNFTFLFAQRYHQAMKYVAPVRKELGIRTIFNILGPLANPAHAQSQLLGVYDAALLKPMAQVLQKLGVVNAKVIYGTDGLDEASISAPTKVVSVVNGKVGDVTTITPEEFGLKRYPKADIIGGTPVENAAITNAILAGEPGAKRDIVLLNAGLAINTIRPATSISEGIHLAAEAIDNGKPKQLLAELLEY</sequence>
<evidence type="ECO:0000256" key="6">
    <source>
        <dbReference type="ARBA" id="ARBA00023141"/>
    </source>
</evidence>
<accession>A0A976X4K5</accession>
<gene>
    <name evidence="9 12" type="primary">trpD</name>
    <name evidence="12" type="ORF">MOO44_01430</name>
</gene>
<keyword evidence="4 9" id="KW-0808">Transferase</keyword>
<name>A0A976X4K5_9LACO</name>
<comment type="function">
    <text evidence="9">Catalyzes the transfer of the phosphoribosyl group of 5-phosphorylribose-1-pyrophosphate (PRPP) to anthranilate to yield N-(5'-phosphoribosyl)-anthranilate (PRA).</text>
</comment>
<feature type="binding site" evidence="9">
    <location>
        <position position="110"/>
    </location>
    <ligand>
        <name>anthranilate</name>
        <dbReference type="ChEBI" id="CHEBI:16567"/>
        <label>1</label>
    </ligand>
</feature>
<dbReference type="GO" id="GO:0000287">
    <property type="term" value="F:magnesium ion binding"/>
    <property type="evidence" value="ECO:0007669"/>
    <property type="project" value="UniProtKB-UniRule"/>
</dbReference>
<dbReference type="SUPFAM" id="SSF47648">
    <property type="entry name" value="Nucleoside phosphorylase/phosphoribosyltransferase N-terminal domain"/>
    <property type="match status" value="1"/>
</dbReference>
<dbReference type="InterPro" id="IPR017459">
    <property type="entry name" value="Glycosyl_Trfase_fam3_N_dom"/>
</dbReference>
<dbReference type="GO" id="GO:0005829">
    <property type="term" value="C:cytosol"/>
    <property type="evidence" value="ECO:0007669"/>
    <property type="project" value="TreeGrafter"/>
</dbReference>
<feature type="binding site" evidence="9">
    <location>
        <position position="224"/>
    </location>
    <ligand>
        <name>Mg(2+)</name>
        <dbReference type="ChEBI" id="CHEBI:18420"/>
        <label>2</label>
    </ligand>
</feature>
<dbReference type="Pfam" id="PF00591">
    <property type="entry name" value="Glycos_transf_3"/>
    <property type="match status" value="1"/>
</dbReference>
<keyword evidence="6 9" id="KW-0057">Aromatic amino acid biosynthesis</keyword>
<feature type="binding site" evidence="9">
    <location>
        <begin position="107"/>
        <end position="115"/>
    </location>
    <ligand>
        <name>5-phospho-alpha-D-ribose 1-diphosphate</name>
        <dbReference type="ChEBI" id="CHEBI:58017"/>
    </ligand>
</feature>
<dbReference type="NCBIfam" id="TIGR01245">
    <property type="entry name" value="trpD"/>
    <property type="match status" value="1"/>
</dbReference>
<comment type="pathway">
    <text evidence="1 9">Amino-acid biosynthesis; L-tryptophan biosynthesis; L-tryptophan from chorismate: step 2/5.</text>
</comment>
<dbReference type="HAMAP" id="MF_00211">
    <property type="entry name" value="TrpD"/>
    <property type="match status" value="1"/>
</dbReference>
<dbReference type="EMBL" id="CP093360">
    <property type="protein sequence ID" value="UQS86008.1"/>
    <property type="molecule type" value="Genomic_DNA"/>
</dbReference>
<dbReference type="Gene3D" id="3.40.1030.10">
    <property type="entry name" value="Nucleoside phosphorylase/phosphoribosyltransferase catalytic domain"/>
    <property type="match status" value="1"/>
</dbReference>
<keyword evidence="2 9" id="KW-0028">Amino-acid biosynthesis</keyword>
<comment type="similarity">
    <text evidence="8">In the C-terminal section; belongs to the anthranilate phosphoribosyltransferase family.</text>
</comment>
<evidence type="ECO:0000256" key="1">
    <source>
        <dbReference type="ARBA" id="ARBA00004907"/>
    </source>
</evidence>
<dbReference type="PANTHER" id="PTHR43285">
    <property type="entry name" value="ANTHRANILATE PHOSPHORIBOSYLTRANSFERASE"/>
    <property type="match status" value="1"/>
</dbReference>
<reference evidence="12" key="1">
    <citation type="journal article" date="2022" name="Int. J. Syst. Evol. Microbiol.">
        <title>Apilactobacillus apisilvae sp. nov., Nicolia spurrieriana gen. nov. sp. nov., Bombilactobacillus folatiphilus sp. nov. and Bombilactobacillus thymidiniphilus sp. nov., four new lactic acid bacterial isolates from stingless bees Tetragonula carbonaria and Austroplebeia australis.</title>
        <authorList>
            <person name="Oliphant S.A."/>
            <person name="Watson-Haigh N.S."/>
            <person name="Sumby K.M."/>
            <person name="Gardner J."/>
            <person name="Groom S."/>
            <person name="Jiranek V."/>
        </authorList>
    </citation>
    <scope>NUCLEOTIDE SEQUENCE</scope>
    <source>
        <strain evidence="12">SGEP1_A5</strain>
    </source>
</reference>
<dbReference type="GO" id="GO:0000162">
    <property type="term" value="P:L-tryptophan biosynthetic process"/>
    <property type="evidence" value="ECO:0007669"/>
    <property type="project" value="UniProtKB-UniRule"/>
</dbReference>
<evidence type="ECO:0000256" key="8">
    <source>
        <dbReference type="ARBA" id="ARBA00061188"/>
    </source>
</evidence>
<dbReference type="Pfam" id="PF02885">
    <property type="entry name" value="Glycos_trans_3N"/>
    <property type="match status" value="1"/>
</dbReference>
<feature type="binding site" evidence="9">
    <location>
        <begin position="82"/>
        <end position="83"/>
    </location>
    <ligand>
        <name>5-phospho-alpha-D-ribose 1-diphosphate</name>
        <dbReference type="ChEBI" id="CHEBI:58017"/>
    </ligand>
</feature>
<evidence type="ECO:0000313" key="12">
    <source>
        <dbReference type="EMBL" id="UQS86008.1"/>
    </source>
</evidence>
<dbReference type="InterPro" id="IPR036320">
    <property type="entry name" value="Glycosyl_Trfase_fam3_N_dom_sf"/>
</dbReference>
<dbReference type="Gene3D" id="1.20.970.10">
    <property type="entry name" value="Transferase, Pyrimidine Nucleoside Phosphorylase, Chain C"/>
    <property type="match status" value="1"/>
</dbReference>
<evidence type="ECO:0000256" key="9">
    <source>
        <dbReference type="HAMAP-Rule" id="MF_00211"/>
    </source>
</evidence>
<dbReference type="RefSeq" id="WP_260115816.1">
    <property type="nucleotide sequence ID" value="NZ_CP093360.1"/>
</dbReference>
<feature type="binding site" evidence="9">
    <location>
        <position position="91"/>
    </location>
    <ligand>
        <name>Mg(2+)</name>
        <dbReference type="ChEBI" id="CHEBI:18420"/>
        <label>1</label>
    </ligand>
</feature>
<comment type="caution">
    <text evidence="9">Lacks conserved residue(s) required for the propagation of feature annotation.</text>
</comment>